<evidence type="ECO:0000313" key="2">
    <source>
        <dbReference type="Proteomes" id="UP001200557"/>
    </source>
</evidence>
<comment type="caution">
    <text evidence="1">The sequence shown here is derived from an EMBL/GenBank/DDBJ whole genome shotgun (WGS) entry which is preliminary data.</text>
</comment>
<protein>
    <submittedName>
        <fullName evidence="1">Endonuclease/exonuclease/phosphatase family protein</fullName>
    </submittedName>
</protein>
<dbReference type="Proteomes" id="UP001200557">
    <property type="component" value="Unassembled WGS sequence"/>
</dbReference>
<gene>
    <name evidence="1" type="ORF">L0664_15290</name>
</gene>
<keyword evidence="1" id="KW-0255">Endonuclease</keyword>
<dbReference type="Gene3D" id="3.60.10.10">
    <property type="entry name" value="Endonuclease/exonuclease/phosphatase"/>
    <property type="match status" value="1"/>
</dbReference>
<dbReference type="EMBL" id="JAKGAQ010000004">
    <property type="protein sequence ID" value="MCF2872438.1"/>
    <property type="molecule type" value="Genomic_DNA"/>
</dbReference>
<sequence>MPAHGKPSPAFHFRATHEMGALDAHFDLRNVPPRSDDTLMLACWNIANFGIQKRSDNAIKLLAHMCRRFDLIAVQEVNENWHPLADLVDELGPSWDFIMSDTAGNYERLAFVFDRDRVTPKQLFGEIALRARDFPKRDVTVNYTYRRVPKSKTFKDLEFEPYDRNPFIGSFACGMLDFTLANCHLYWGDGGNPTNLEKQTKYARRVMEIHALAAWADKRSEKSTTYDQDIILLGDMNVPSMTPLQASYSALIEYGMKPLKYASRVGGSNLSGKNTYDQMAFAPDRLQGKIMDYAVFDFDNAVFAGLWQKLSSIDSDKKRASAFRKHVNYHLSDHRPLWVQLDVS</sequence>
<dbReference type="InterPro" id="IPR036691">
    <property type="entry name" value="Endo/exonu/phosph_ase_sf"/>
</dbReference>
<proteinExistence type="predicted"/>
<keyword evidence="2" id="KW-1185">Reference proteome</keyword>
<dbReference type="PANTHER" id="PTHR11371">
    <property type="entry name" value="DEOXYRIBONUCLEASE"/>
    <property type="match status" value="1"/>
</dbReference>
<dbReference type="RefSeq" id="WP_235226764.1">
    <property type="nucleotide sequence ID" value="NZ_JAKGAQ010000004.1"/>
</dbReference>
<name>A0ABS9CYX0_9RHOB</name>
<dbReference type="CDD" id="cd10283">
    <property type="entry name" value="MnuA_DNase1-like"/>
    <property type="match status" value="1"/>
</dbReference>
<organism evidence="1 2">
    <name type="scientific">Octadecabacter dasysiphoniae</name>
    <dbReference type="NCBI Taxonomy" id="2909341"/>
    <lineage>
        <taxon>Bacteria</taxon>
        <taxon>Pseudomonadati</taxon>
        <taxon>Pseudomonadota</taxon>
        <taxon>Alphaproteobacteria</taxon>
        <taxon>Rhodobacterales</taxon>
        <taxon>Roseobacteraceae</taxon>
        <taxon>Octadecabacter</taxon>
    </lineage>
</organism>
<evidence type="ECO:0000313" key="1">
    <source>
        <dbReference type="EMBL" id="MCF2872438.1"/>
    </source>
</evidence>
<keyword evidence="1" id="KW-0378">Hydrolase</keyword>
<accession>A0ABS9CYX0</accession>
<dbReference type="SUPFAM" id="SSF56219">
    <property type="entry name" value="DNase I-like"/>
    <property type="match status" value="1"/>
</dbReference>
<keyword evidence="1" id="KW-0540">Nuclease</keyword>
<dbReference type="GO" id="GO:0004519">
    <property type="term" value="F:endonuclease activity"/>
    <property type="evidence" value="ECO:0007669"/>
    <property type="project" value="UniProtKB-KW"/>
</dbReference>
<reference evidence="1 2" key="1">
    <citation type="submission" date="2022-01" db="EMBL/GenBank/DDBJ databases">
        <title>Octadecabacter sp. nov., isolated from a marine alga.</title>
        <authorList>
            <person name="Jin M.S."/>
            <person name="Kim H.M."/>
            <person name="Han D.M."/>
            <person name="Jung J.J."/>
            <person name="Jeon C.O."/>
        </authorList>
    </citation>
    <scope>NUCLEOTIDE SEQUENCE [LARGE SCALE GENOMIC DNA]</scope>
    <source>
        <strain evidence="1 2">G9-8</strain>
    </source>
</reference>
<dbReference type="PANTHER" id="PTHR11371:SF31">
    <property type="entry name" value="EXTRACELLULAR NUCLEASE"/>
    <property type="match status" value="1"/>
</dbReference>